<dbReference type="GO" id="GO:0003700">
    <property type="term" value="F:DNA-binding transcription factor activity"/>
    <property type="evidence" value="ECO:0007669"/>
    <property type="project" value="InterPro"/>
</dbReference>
<feature type="domain" description="HTH arsR-type" evidence="1">
    <location>
        <begin position="2"/>
        <end position="96"/>
    </location>
</feature>
<dbReference type="InterPro" id="IPR013216">
    <property type="entry name" value="Methyltransf_11"/>
</dbReference>
<dbReference type="Gene3D" id="3.40.50.150">
    <property type="entry name" value="Vaccinia Virus protein VP39"/>
    <property type="match status" value="1"/>
</dbReference>
<dbReference type="SUPFAM" id="SSF53335">
    <property type="entry name" value="S-adenosyl-L-methionine-dependent methyltransferases"/>
    <property type="match status" value="1"/>
</dbReference>
<dbReference type="SMART" id="SM00418">
    <property type="entry name" value="HTH_ARSR"/>
    <property type="match status" value="1"/>
</dbReference>
<evidence type="ECO:0000313" key="3">
    <source>
        <dbReference type="Proteomes" id="UP000028073"/>
    </source>
</evidence>
<accession>A0A081NIT6</accession>
<protein>
    <submittedName>
        <fullName evidence="2">ArsR family transcriptional regulator</fullName>
    </submittedName>
</protein>
<evidence type="ECO:0000259" key="1">
    <source>
        <dbReference type="PROSITE" id="PS50987"/>
    </source>
</evidence>
<keyword evidence="3" id="KW-1185">Reference proteome</keyword>
<dbReference type="PROSITE" id="PS50987">
    <property type="entry name" value="HTH_ARSR_2"/>
    <property type="match status" value="1"/>
</dbReference>
<dbReference type="Pfam" id="PF08241">
    <property type="entry name" value="Methyltransf_11"/>
    <property type="match status" value="1"/>
</dbReference>
<dbReference type="Proteomes" id="UP000028073">
    <property type="component" value="Unassembled WGS sequence"/>
</dbReference>
<dbReference type="InterPro" id="IPR036388">
    <property type="entry name" value="WH-like_DNA-bd_sf"/>
</dbReference>
<dbReference type="SUPFAM" id="SSF46785">
    <property type="entry name" value="Winged helix' DNA-binding domain"/>
    <property type="match status" value="1"/>
</dbReference>
<dbReference type="PRINTS" id="PR00778">
    <property type="entry name" value="HTHARSR"/>
</dbReference>
<dbReference type="Gene3D" id="1.10.10.10">
    <property type="entry name" value="Winged helix-like DNA-binding domain superfamily/Winged helix DNA-binding domain"/>
    <property type="match status" value="1"/>
</dbReference>
<dbReference type="CDD" id="cd00090">
    <property type="entry name" value="HTH_ARSR"/>
    <property type="match status" value="1"/>
</dbReference>
<organism evidence="2 3">
    <name type="scientific">Endozoicomonas numazuensis</name>
    <dbReference type="NCBI Taxonomy" id="1137799"/>
    <lineage>
        <taxon>Bacteria</taxon>
        <taxon>Pseudomonadati</taxon>
        <taxon>Pseudomonadota</taxon>
        <taxon>Gammaproteobacteria</taxon>
        <taxon>Oceanospirillales</taxon>
        <taxon>Endozoicomonadaceae</taxon>
        <taxon>Endozoicomonas</taxon>
    </lineage>
</organism>
<dbReference type="STRING" id="1137799.GZ78_12685"/>
<dbReference type="GO" id="GO:0008757">
    <property type="term" value="F:S-adenosylmethionine-dependent methyltransferase activity"/>
    <property type="evidence" value="ECO:0007669"/>
    <property type="project" value="InterPro"/>
</dbReference>
<dbReference type="RefSeq" id="WP_034835599.1">
    <property type="nucleotide sequence ID" value="NZ_JOKH01000002.1"/>
</dbReference>
<gene>
    <name evidence="2" type="ORF">GZ78_12685</name>
</gene>
<comment type="caution">
    <text evidence="2">The sequence shown here is derived from an EMBL/GenBank/DDBJ whole genome shotgun (WGS) entry which is preliminary data.</text>
</comment>
<dbReference type="eggNOG" id="COG0640">
    <property type="taxonomic scope" value="Bacteria"/>
</dbReference>
<dbReference type="PANTHER" id="PTHR43861">
    <property type="entry name" value="TRANS-ACONITATE 2-METHYLTRANSFERASE-RELATED"/>
    <property type="match status" value="1"/>
</dbReference>
<dbReference type="InterPro" id="IPR036390">
    <property type="entry name" value="WH_DNA-bd_sf"/>
</dbReference>
<sequence length="322" mass="36130">MSESGSVEQLAALGKAYGDVLRLEILRVLSTDSFGVLELSSLFDMRQPAMSHHLKVLSLAGLVSTRKEGNTVFYRRSLPPQEGISSDVMRSLFSAVDTLSLSPSLMNRLVKVRGQRAEQSMAFFARNVDQFRQHQELIADHDLYARCVADVLEKTELPDRQRVLELGPGEGDFLETLSENFQRVYAVDNSGEMLAISQQRVKDRGLENVEFIHGEIETLNALEGQFDCIVANMVLHHVATPFVIFTWVSRLLKSGGSLLVSELSSHDQDWVRESCGDLWLGFSVDDLDGWAQDSGLEIGESQYLGLRNGFQIQVRRFFKTLN</sequence>
<dbReference type="InterPro" id="IPR001845">
    <property type="entry name" value="HTH_ArsR_DNA-bd_dom"/>
</dbReference>
<dbReference type="NCBIfam" id="NF033788">
    <property type="entry name" value="HTH_metalloreg"/>
    <property type="match status" value="1"/>
</dbReference>
<dbReference type="eggNOG" id="COG4976">
    <property type="taxonomic scope" value="Bacteria"/>
</dbReference>
<proteinExistence type="predicted"/>
<dbReference type="Pfam" id="PF01022">
    <property type="entry name" value="HTH_5"/>
    <property type="match status" value="1"/>
</dbReference>
<reference evidence="2 3" key="1">
    <citation type="submission" date="2014-06" db="EMBL/GenBank/DDBJ databases">
        <title>Whole Genome Sequences of Three Symbiotic Endozoicomonas Bacteria.</title>
        <authorList>
            <person name="Neave M.J."/>
            <person name="Apprill A."/>
            <person name="Voolstra C.R."/>
        </authorList>
    </citation>
    <scope>NUCLEOTIDE SEQUENCE [LARGE SCALE GENOMIC DNA]</scope>
    <source>
        <strain evidence="2 3">DSM 25634</strain>
    </source>
</reference>
<dbReference type="AlphaFoldDB" id="A0A081NIT6"/>
<evidence type="ECO:0000313" key="2">
    <source>
        <dbReference type="EMBL" id="KEQ18359.1"/>
    </source>
</evidence>
<dbReference type="EMBL" id="JOKH01000002">
    <property type="protein sequence ID" value="KEQ18359.1"/>
    <property type="molecule type" value="Genomic_DNA"/>
</dbReference>
<dbReference type="InterPro" id="IPR011991">
    <property type="entry name" value="ArsR-like_HTH"/>
</dbReference>
<name>A0A081NIT6_9GAMM</name>
<dbReference type="CDD" id="cd02440">
    <property type="entry name" value="AdoMet_MTases"/>
    <property type="match status" value="1"/>
</dbReference>
<dbReference type="OrthoDB" id="5297460at2"/>
<dbReference type="InterPro" id="IPR029063">
    <property type="entry name" value="SAM-dependent_MTases_sf"/>
</dbReference>